<dbReference type="Pfam" id="PF17113">
    <property type="entry name" value="AmpE"/>
    <property type="match status" value="1"/>
</dbReference>
<evidence type="ECO:0000313" key="3">
    <source>
        <dbReference type="Proteomes" id="UP000317839"/>
    </source>
</evidence>
<feature type="transmembrane region" description="Helical" evidence="1">
    <location>
        <begin position="73"/>
        <end position="93"/>
    </location>
</feature>
<dbReference type="GO" id="GO:0005886">
    <property type="term" value="C:plasma membrane"/>
    <property type="evidence" value="ECO:0007669"/>
    <property type="project" value="TreeGrafter"/>
</dbReference>
<keyword evidence="3" id="KW-1185">Reference proteome</keyword>
<keyword evidence="1" id="KW-1133">Transmembrane helix</keyword>
<feature type="transmembrane region" description="Helical" evidence="1">
    <location>
        <begin position="48"/>
        <end position="66"/>
    </location>
</feature>
<accession>A0A545T2E3</accession>
<comment type="caution">
    <text evidence="2">The sequence shown here is derived from an EMBL/GenBank/DDBJ whole genome shotgun (WGS) entry which is preliminary data.</text>
</comment>
<keyword evidence="1" id="KW-0812">Transmembrane</keyword>
<dbReference type="RefSeq" id="WP_142943785.1">
    <property type="nucleotide sequence ID" value="NZ_VIKR01000006.1"/>
</dbReference>
<evidence type="ECO:0000256" key="1">
    <source>
        <dbReference type="SAM" id="Phobius"/>
    </source>
</evidence>
<name>A0A545T2E3_9GAMM</name>
<proteinExistence type="predicted"/>
<reference evidence="2 3" key="1">
    <citation type="submission" date="2019-06" db="EMBL/GenBank/DDBJ databases">
        <title>Draft genome of Aliikangiella marina GYP-15.</title>
        <authorList>
            <person name="Wang G."/>
        </authorList>
    </citation>
    <scope>NUCLEOTIDE SEQUENCE [LARGE SCALE GENOMIC DNA]</scope>
    <source>
        <strain evidence="2 3">GYP-15</strain>
    </source>
</reference>
<dbReference type="PANTHER" id="PTHR38684:SF1">
    <property type="entry name" value="PROTEIN AMPE"/>
    <property type="match status" value="1"/>
</dbReference>
<dbReference type="OrthoDB" id="9811967at2"/>
<protein>
    <submittedName>
        <fullName evidence="2">Regulatory signaling modulator protein AmpE</fullName>
    </submittedName>
</protein>
<dbReference type="GO" id="GO:0046677">
    <property type="term" value="P:response to antibiotic"/>
    <property type="evidence" value="ECO:0007669"/>
    <property type="project" value="TreeGrafter"/>
</dbReference>
<gene>
    <name evidence="2" type="primary">ampE</name>
    <name evidence="2" type="ORF">FLL45_19725</name>
</gene>
<dbReference type="InterPro" id="IPR052966">
    <property type="entry name" value="Beta-lactamase_Reg"/>
</dbReference>
<dbReference type="EMBL" id="VIKR01000006">
    <property type="protein sequence ID" value="TQV71387.1"/>
    <property type="molecule type" value="Genomic_DNA"/>
</dbReference>
<dbReference type="Proteomes" id="UP000317839">
    <property type="component" value="Unassembled WGS sequence"/>
</dbReference>
<organism evidence="2 3">
    <name type="scientific">Aliikangiella marina</name>
    <dbReference type="NCBI Taxonomy" id="1712262"/>
    <lineage>
        <taxon>Bacteria</taxon>
        <taxon>Pseudomonadati</taxon>
        <taxon>Pseudomonadota</taxon>
        <taxon>Gammaproteobacteria</taxon>
        <taxon>Oceanospirillales</taxon>
        <taxon>Pleioneaceae</taxon>
        <taxon>Aliikangiella</taxon>
    </lineage>
</organism>
<keyword evidence="1" id="KW-0472">Membrane</keyword>
<feature type="transmembrane region" description="Helical" evidence="1">
    <location>
        <begin position="149"/>
        <end position="169"/>
    </location>
</feature>
<feature type="transmembrane region" description="Helical" evidence="1">
    <location>
        <begin position="264"/>
        <end position="284"/>
    </location>
</feature>
<dbReference type="InterPro" id="IPR031347">
    <property type="entry name" value="AmpE"/>
</dbReference>
<sequence>MTLITVLLVIAAEFYFKWGAEYRRFDWFDSLHVKLADSLGDKPLYQDWGGVMLILLLPLIILSVALSLVPDFVYGLVFFFVSCAVLFLCMGPKPLSETFAEYFIAMERGDAEAAFLNLQSEKVIDDIPEGDDVVRNATRAILIESQTRYFGVIFWFIFLGPYGALFYRLSHYYRQVCRHEQNEDHIELVERLLHILDWAPSRITSMLFLLTGDFVSGFYRVKDYLVDFTADNRHLITETGIAALGVDMHSTNDDFKENRDAIAMVNRTVIMYLVVVAALSPLAFW</sequence>
<dbReference type="PANTHER" id="PTHR38684">
    <property type="entry name" value="PROTEIN AMPE"/>
    <property type="match status" value="1"/>
</dbReference>
<dbReference type="AlphaFoldDB" id="A0A545T2E3"/>
<evidence type="ECO:0000313" key="2">
    <source>
        <dbReference type="EMBL" id="TQV71387.1"/>
    </source>
</evidence>